<feature type="region of interest" description="Disordered" evidence="4">
    <location>
        <begin position="83"/>
        <end position="163"/>
    </location>
</feature>
<dbReference type="InterPro" id="IPR002589">
    <property type="entry name" value="Macro_dom"/>
</dbReference>
<feature type="region of interest" description="Disordered" evidence="4">
    <location>
        <begin position="196"/>
        <end position="230"/>
    </location>
</feature>
<dbReference type="GeneID" id="108251154"/>
<evidence type="ECO:0000256" key="3">
    <source>
        <dbReference type="ARBA" id="ARBA00023134"/>
    </source>
</evidence>
<evidence type="ECO:0000313" key="8">
    <source>
        <dbReference type="Ensembl" id="ENSKMAP00000015678.1"/>
    </source>
</evidence>
<evidence type="ECO:0000256" key="1">
    <source>
        <dbReference type="ARBA" id="ARBA00008535"/>
    </source>
</evidence>
<evidence type="ECO:0000256" key="4">
    <source>
        <dbReference type="SAM" id="MobiDB-lite"/>
    </source>
</evidence>
<keyword evidence="5" id="KW-0812">Transmembrane</keyword>
<protein>
    <submittedName>
        <fullName evidence="8">Uncharacterized LOC108251154</fullName>
    </submittedName>
</protein>
<feature type="transmembrane region" description="Helical" evidence="5">
    <location>
        <begin position="730"/>
        <end position="753"/>
    </location>
</feature>
<dbReference type="InterPro" id="IPR057051">
    <property type="entry name" value="PARP14_RPM_1"/>
</dbReference>
<dbReference type="SUPFAM" id="SSF52540">
    <property type="entry name" value="P-loop containing nucleoside triphosphate hydrolases"/>
    <property type="match status" value="1"/>
</dbReference>
<evidence type="ECO:0000259" key="6">
    <source>
        <dbReference type="PROSITE" id="PS51154"/>
    </source>
</evidence>
<dbReference type="InterPro" id="IPR012677">
    <property type="entry name" value="Nucleotide-bd_a/b_plait_sf"/>
</dbReference>
<dbReference type="GO" id="GO:0005525">
    <property type="term" value="F:GTP binding"/>
    <property type="evidence" value="ECO:0007669"/>
    <property type="project" value="UniProtKB-KW"/>
</dbReference>
<evidence type="ECO:0000259" key="7">
    <source>
        <dbReference type="PROSITE" id="PS51720"/>
    </source>
</evidence>
<proteinExistence type="inferred from homology"/>
<dbReference type="Gene3D" id="3.30.70.330">
    <property type="match status" value="1"/>
</dbReference>
<keyword evidence="3" id="KW-0342">GTP-binding</keyword>
<dbReference type="Gene3D" id="3.40.220.10">
    <property type="entry name" value="Leucine Aminopeptidase, subunit E, domain 1"/>
    <property type="match status" value="1"/>
</dbReference>
<feature type="domain" description="AIG1-type G" evidence="7">
    <location>
        <begin position="427"/>
        <end position="635"/>
    </location>
</feature>
<feature type="compositionally biased region" description="Basic and acidic residues" evidence="4">
    <location>
        <begin position="197"/>
        <end position="206"/>
    </location>
</feature>
<dbReference type="InterPro" id="IPR045058">
    <property type="entry name" value="GIMA/IAN/Toc"/>
</dbReference>
<keyword evidence="2" id="KW-0547">Nucleotide-binding</keyword>
<reference evidence="8" key="2">
    <citation type="submission" date="2025-09" db="UniProtKB">
        <authorList>
            <consortium name="Ensembl"/>
        </authorList>
    </citation>
    <scope>IDENTIFICATION</scope>
</reference>
<dbReference type="GeneTree" id="ENSGT01150000286992"/>
<keyword evidence="5" id="KW-0472">Membrane</keyword>
<feature type="transmembrane region" description="Helical" evidence="5">
    <location>
        <begin position="673"/>
        <end position="696"/>
    </location>
</feature>
<dbReference type="PROSITE" id="PS51720">
    <property type="entry name" value="G_AIG1"/>
    <property type="match status" value="1"/>
</dbReference>
<dbReference type="Gene3D" id="3.40.50.300">
    <property type="entry name" value="P-loop containing nucleotide triphosphate hydrolases"/>
    <property type="match status" value="1"/>
</dbReference>
<dbReference type="CDD" id="cd01852">
    <property type="entry name" value="AIG1"/>
    <property type="match status" value="1"/>
</dbReference>
<dbReference type="STRING" id="37003.ENSKMAP00000015678"/>
<dbReference type="Ensembl" id="ENSKMAT00000015905.1">
    <property type="protein sequence ID" value="ENSKMAP00000015678.1"/>
    <property type="gene ID" value="ENSKMAG00000011735.1"/>
</dbReference>
<dbReference type="OMA" id="HTAREDP"/>
<feature type="transmembrane region" description="Helical" evidence="5">
    <location>
        <begin position="708"/>
        <end position="724"/>
    </location>
</feature>
<dbReference type="AlphaFoldDB" id="A0A3Q3AGE8"/>
<feature type="compositionally biased region" description="Low complexity" evidence="4">
    <location>
        <begin position="84"/>
        <end position="102"/>
    </location>
</feature>
<sequence>MEDNYMYPVFFECQSILSGNKKKRVETYFHVRRRSGGGDCGPLTPVADNVYSITFRYQKDQQEVLKRCEHVVELADGPLVVSVRNSRPTPASSPNTTSTAPAESPQFVPDSTASPSEHEYEVFPDEHLPSELKECPDAEEQQEQQEQKEEEVPSASSSVELHPEEESVLFRRLSQPAAVGEVSLWKAEVESCLGESTENHTAREDPVGLDFPSDSAGQEAATGGADGGPRGVVKVEIVQGTIETQQVDALVCPMVCSDPLSTRVGNLLNKMVGLQLAARFRHESEGETEFGDSVLVEGLHGLPSNAVFCLNLAPWDEDENGAPVEILRLGINNILMSCEEKGFKSVALPVLGAGIALRFPDSVVARVLLEEIYAFEQNRTSSTPIVVRIIIHPSDEESEEAFRSVQEALKSKGFTQDDQQQDQNQECTTKRIILLGKTGSGKSHLANTILGEEVFTTYHSSDSGTQTVQAETKSVNGRSLTLIDTPGFFDTEKSEEVLKPEIMRCITECSPGPHVFLIVLKVERFTKQEKKVITKICEYFSNDALNYAVLVFTHGEDLKGMKIDEFVGQNKNLSDLVKRCGGRCHVFDNKYWNDTQQKDYRNNQFQLKALFHTMDKMAKGKKGSYYTNDVLQHVEKRIIMYEEHIQETSVNLSPMEIREKAKADVSKELSTHLAGAVTGVLLGAFFGIMSLVEVVMKVVKSPSEIMKLGKNLSAFAPAAALAGSEVATVAAGVTACVSLAVAAVAGGVMGGIIGSEAAKDAKTPMEAAMKTVEAVTEKKKTLKTQQQRLNLP</sequence>
<reference evidence="8" key="1">
    <citation type="submission" date="2025-08" db="UniProtKB">
        <authorList>
            <consortium name="Ensembl"/>
        </authorList>
    </citation>
    <scope>IDENTIFICATION</scope>
</reference>
<name>A0A3Q3AGE8_KRYMA</name>
<dbReference type="FunFam" id="3.40.50.300:FF:000366">
    <property type="entry name" value="GTPase, IMAP family member 2"/>
    <property type="match status" value="1"/>
</dbReference>
<evidence type="ECO:0000256" key="2">
    <source>
        <dbReference type="ARBA" id="ARBA00022741"/>
    </source>
</evidence>
<organism evidence="8 9">
    <name type="scientific">Kryptolebias marmoratus</name>
    <name type="common">Mangrove killifish</name>
    <name type="synonym">Rivulus marmoratus</name>
    <dbReference type="NCBI Taxonomy" id="37003"/>
    <lineage>
        <taxon>Eukaryota</taxon>
        <taxon>Metazoa</taxon>
        <taxon>Chordata</taxon>
        <taxon>Craniata</taxon>
        <taxon>Vertebrata</taxon>
        <taxon>Euteleostomi</taxon>
        <taxon>Actinopterygii</taxon>
        <taxon>Neopterygii</taxon>
        <taxon>Teleostei</taxon>
        <taxon>Neoteleostei</taxon>
        <taxon>Acanthomorphata</taxon>
        <taxon>Ovalentaria</taxon>
        <taxon>Atherinomorphae</taxon>
        <taxon>Cyprinodontiformes</taxon>
        <taxon>Rivulidae</taxon>
        <taxon>Kryptolebias</taxon>
    </lineage>
</organism>
<dbReference type="Pfam" id="PF01661">
    <property type="entry name" value="Macro"/>
    <property type="match status" value="1"/>
</dbReference>
<feature type="compositionally biased region" description="Basic and acidic residues" evidence="4">
    <location>
        <begin position="116"/>
        <end position="136"/>
    </location>
</feature>
<accession>A0A3Q3AGE8</accession>
<keyword evidence="5" id="KW-1133">Transmembrane helix</keyword>
<dbReference type="OrthoDB" id="6133115at2759"/>
<feature type="domain" description="Macro" evidence="6">
    <location>
        <begin position="222"/>
        <end position="410"/>
    </location>
</feature>
<dbReference type="Pfam" id="PF23222">
    <property type="entry name" value="RRM_PARP14_1"/>
    <property type="match status" value="1"/>
</dbReference>
<keyword evidence="9" id="KW-1185">Reference proteome</keyword>
<dbReference type="Pfam" id="PF04548">
    <property type="entry name" value="AIG1"/>
    <property type="match status" value="1"/>
</dbReference>
<dbReference type="InterPro" id="IPR027417">
    <property type="entry name" value="P-loop_NTPase"/>
</dbReference>
<dbReference type="KEGG" id="kmr:108251154"/>
<dbReference type="PROSITE" id="PS51154">
    <property type="entry name" value="MACRO"/>
    <property type="match status" value="1"/>
</dbReference>
<dbReference type="InterPro" id="IPR006703">
    <property type="entry name" value="G_AIG1"/>
</dbReference>
<dbReference type="SUPFAM" id="SSF52949">
    <property type="entry name" value="Macro domain-like"/>
    <property type="match status" value="1"/>
</dbReference>
<evidence type="ECO:0000256" key="5">
    <source>
        <dbReference type="SAM" id="Phobius"/>
    </source>
</evidence>
<dbReference type="PANTHER" id="PTHR10903:SF62">
    <property type="entry name" value="GTPASE IMAP FAMILY MEMBER 4-LIKE-RELATED"/>
    <property type="match status" value="1"/>
</dbReference>
<comment type="similarity">
    <text evidence="1">Belongs to the TRAFAC class TrmE-Era-EngA-EngB-Septin-like GTPase superfamily. AIG1/Toc34/Toc159-like paraseptin GTPase family. IAN subfamily.</text>
</comment>
<evidence type="ECO:0000313" key="9">
    <source>
        <dbReference type="Proteomes" id="UP000264800"/>
    </source>
</evidence>
<dbReference type="RefSeq" id="XP_017296838.1">
    <property type="nucleotide sequence ID" value="XM_017441349.3"/>
</dbReference>
<dbReference type="Proteomes" id="UP000264800">
    <property type="component" value="Unplaced"/>
</dbReference>
<dbReference type="PANTHER" id="PTHR10903">
    <property type="entry name" value="GTPASE, IMAP FAMILY MEMBER-RELATED"/>
    <property type="match status" value="1"/>
</dbReference>
<dbReference type="InterPro" id="IPR043472">
    <property type="entry name" value="Macro_dom-like"/>
</dbReference>